<dbReference type="GO" id="GO:0044423">
    <property type="term" value="C:virion component"/>
    <property type="evidence" value="ECO:0007669"/>
    <property type="project" value="UniProtKB-KW"/>
</dbReference>
<keyword evidence="12" id="KW-1133">Transmembrane helix</keyword>
<keyword evidence="10" id="KW-0325">Glycoprotein</keyword>
<keyword evidence="5" id="KW-0677">Repeat</keyword>
<evidence type="ECO:0000313" key="15">
    <source>
        <dbReference type="EMBL" id="ACO53524.1"/>
    </source>
</evidence>
<evidence type="ECO:0000256" key="2">
    <source>
        <dbReference type="ARBA" id="ARBA00022669"/>
    </source>
</evidence>
<dbReference type="GO" id="GO:0008061">
    <property type="term" value="F:chitin binding"/>
    <property type="evidence" value="ECO:0007669"/>
    <property type="project" value="UniProtKB-KW"/>
</dbReference>
<dbReference type="GeneID" id="7804629"/>
<evidence type="ECO:0000313" key="16">
    <source>
        <dbReference type="Proteomes" id="UP000203846"/>
    </source>
</evidence>
<proteinExistence type="predicted"/>
<keyword evidence="3" id="KW-0479">Metal-binding</keyword>
<evidence type="ECO:0000256" key="8">
    <source>
        <dbReference type="ARBA" id="ARBA00022844"/>
    </source>
</evidence>
<evidence type="ECO:0000259" key="14">
    <source>
        <dbReference type="PROSITE" id="PS51807"/>
    </source>
</evidence>
<evidence type="ECO:0000256" key="10">
    <source>
        <dbReference type="ARBA" id="ARBA00023180"/>
    </source>
</evidence>
<keyword evidence="16" id="KW-1185">Reference proteome</keyword>
<comment type="subcellular location">
    <subcellularLocation>
        <location evidence="1">Virion</location>
    </subcellularLocation>
</comment>
<dbReference type="PROSITE" id="PS50940">
    <property type="entry name" value="CHIT_BIND_II"/>
    <property type="match status" value="1"/>
</dbReference>
<evidence type="ECO:0000256" key="1">
    <source>
        <dbReference type="ARBA" id="ARBA00004328"/>
    </source>
</evidence>
<dbReference type="InterPro" id="IPR036508">
    <property type="entry name" value="Chitin-bd_dom_sf"/>
</dbReference>
<keyword evidence="8" id="KW-0946">Virion</keyword>
<evidence type="ECO:0000256" key="5">
    <source>
        <dbReference type="ARBA" id="ARBA00022737"/>
    </source>
</evidence>
<feature type="compositionally biased region" description="Acidic residues" evidence="11">
    <location>
        <begin position="682"/>
        <end position="704"/>
    </location>
</feature>
<feature type="domain" description="Chitin-binding type-2" evidence="13">
    <location>
        <begin position="227"/>
        <end position="285"/>
    </location>
</feature>
<evidence type="ECO:0000256" key="11">
    <source>
        <dbReference type="SAM" id="MobiDB-lite"/>
    </source>
</evidence>
<name>C3TWY2_9ABAC</name>
<keyword evidence="4" id="KW-0732">Signal</keyword>
<protein>
    <submittedName>
        <fullName evidence="15">Vp91 capsid</fullName>
    </submittedName>
</protein>
<keyword evidence="7" id="KW-0862">Zinc</keyword>
<dbReference type="InterPro" id="IPR013682">
    <property type="entry name" value="BaculoV_Vp91_N"/>
</dbReference>
<feature type="domain" description="Zinc finger C2HC baculovirus (BV)-type profile" evidence="14">
    <location>
        <begin position="150"/>
        <end position="200"/>
    </location>
</feature>
<dbReference type="InterPro" id="IPR002557">
    <property type="entry name" value="Chitin-bd_dom"/>
</dbReference>
<keyword evidence="12" id="KW-0812">Transmembrane</keyword>
<evidence type="ECO:0000259" key="13">
    <source>
        <dbReference type="PROSITE" id="PS50940"/>
    </source>
</evidence>
<evidence type="ECO:0000256" key="12">
    <source>
        <dbReference type="SAM" id="Phobius"/>
    </source>
</evidence>
<keyword evidence="9" id="KW-1015">Disulfide bond</keyword>
<dbReference type="EMBL" id="FJ227128">
    <property type="protein sequence ID" value="ACO53524.1"/>
    <property type="molecule type" value="Genomic_DNA"/>
</dbReference>
<evidence type="ECO:0000256" key="3">
    <source>
        <dbReference type="ARBA" id="ARBA00022723"/>
    </source>
</evidence>
<evidence type="ECO:0000256" key="9">
    <source>
        <dbReference type="ARBA" id="ARBA00023157"/>
    </source>
</evidence>
<organism evidence="15 16">
    <name type="scientific">Euproctis pseudoconspersa nucleopolyhedrovirus</name>
    <dbReference type="NCBI Taxonomy" id="307467"/>
    <lineage>
        <taxon>Viruses</taxon>
        <taxon>Viruses incertae sedis</taxon>
        <taxon>Naldaviricetes</taxon>
        <taxon>Lefavirales</taxon>
        <taxon>Baculoviridae</taxon>
        <taxon>Alphabaculovirus</taxon>
        <taxon>Alphabaculovirus eupseudoconspersae</taxon>
    </lineage>
</organism>
<dbReference type="SMART" id="SM00494">
    <property type="entry name" value="ChtBD2"/>
    <property type="match status" value="1"/>
</dbReference>
<feature type="transmembrane region" description="Helical" evidence="12">
    <location>
        <begin position="7"/>
        <end position="25"/>
    </location>
</feature>
<dbReference type="SUPFAM" id="SSF57625">
    <property type="entry name" value="Invertebrate chitin-binding proteins"/>
    <property type="match status" value="1"/>
</dbReference>
<dbReference type="Proteomes" id="UP000203846">
    <property type="component" value="Segment"/>
</dbReference>
<dbReference type="PROSITE" id="PS51807">
    <property type="entry name" value="ZF_C2HC_BV"/>
    <property type="match status" value="1"/>
</dbReference>
<keyword evidence="6" id="KW-0863">Zinc-finger</keyword>
<evidence type="ECO:0000256" key="6">
    <source>
        <dbReference type="ARBA" id="ARBA00022771"/>
    </source>
</evidence>
<evidence type="ECO:0000256" key="4">
    <source>
        <dbReference type="ARBA" id="ARBA00022729"/>
    </source>
</evidence>
<accession>C3TWY2</accession>
<dbReference type="OrthoDB" id="542at10239"/>
<keyword evidence="2" id="KW-0147">Chitin-binding</keyword>
<dbReference type="Pfam" id="PF08475">
    <property type="entry name" value="Baculo_VP91_N"/>
    <property type="match status" value="1"/>
</dbReference>
<reference evidence="15 16" key="1">
    <citation type="journal article" date="2009" name="Virus Genes">
        <title>Morphology and genome of Euproctis pseudoconspersa nucleopolyhedrovirus.</title>
        <authorList>
            <person name="Tang X.D."/>
            <person name="Xiao Q."/>
            <person name="Ma X.C."/>
            <person name="Zhu Z.R."/>
            <person name="Zhang C.X."/>
        </authorList>
    </citation>
    <scope>NUCLEOTIDE SEQUENCE [LARGE SCALE GENOMIC DNA]</scope>
    <source>
        <strain evidence="15 16">Hangzhou</strain>
    </source>
</reference>
<evidence type="ECO:0000256" key="7">
    <source>
        <dbReference type="ARBA" id="ARBA00022833"/>
    </source>
</evidence>
<dbReference type="RefSeq" id="YP_002854684.1">
    <property type="nucleotide sequence ID" value="NC_012639.1"/>
</dbReference>
<sequence>MSTVPLLLVAILLSVIFFIIHLILYNDFNENEFDNRLKVVTEYMKRTNADHPLPEKLSFVSSVDSHYYTVTTFDTISFNILNTTVHDDRFEVFDFLSQTATPTLSDQSDDVGRIRACANDERKFQIRGDDGWIDMECPFNKRFDERSKKCVAISYCENKPPGNYGLTEQMIDSLILYHAVVKSEEEHANELVHPTMYLRCFEGGSHATQECPSNHTFDNLSRECVMRNECESRPDNFILSIFPENLNINEYLMCKNEQISIVQCPQSQIFDRRLMRCVDAAPCSVHGAGYTYITNEISDKQFFECVSANEAALITCFVSRIYADGGYKCFGDAECVNLSENGTGTAVRFYEDDFVKYDTGALVCDNFQIVKNINCDTSNLIQDKVYNEKFTTPLNVPRQVYNSETEECVDFEKSFYTIKNKFFHIESTPNDLNVKFETSMIGKTDKFDTLLNSDRIDEAVIYAKDQRVVGLNPINGEPIECYGDTLYDVFDASRLNMCVDNELTETVPVNDGQYVKSKLSQVADDADYNSACALKIGQTANYVEMDHFSTSILTDILRNDVCGTILDQIHIKYTTLAHEYTTIDNKYTYESVKPHTYMDENVANISNFETTIFKTPFANAIGKTSVISKIASRDDKIVSPIFDPFEYIETVKPLFNPFDENINTNQIGDDEISDAITIDENDEIGDADDEQIDDEDVVEEDDDAPEQKPEELILSKKIVKFSCFYALPTFKYSLCDIQNDHIIESLAKLRENVTAHPSCVPAIGLSNVLNAYAYLGNGLGCFSFYTPESGIFVDRINDGQIYTNINTQSNDGVKYNSWIHVQNNKFLACPDDLFNSQNFSCNTDPNTLYYIENLQ</sequence>
<dbReference type="GO" id="GO:0005576">
    <property type="term" value="C:extracellular region"/>
    <property type="evidence" value="ECO:0007669"/>
    <property type="project" value="InterPro"/>
</dbReference>
<dbReference type="GO" id="GO:0008270">
    <property type="term" value="F:zinc ion binding"/>
    <property type="evidence" value="ECO:0007669"/>
    <property type="project" value="UniProtKB-KW"/>
</dbReference>
<dbReference type="KEGG" id="vg:7804629"/>
<dbReference type="CAZy" id="CBM14">
    <property type="family name" value="Carbohydrate-Binding Module Family 14"/>
</dbReference>
<keyword evidence="12" id="KW-0472">Membrane</keyword>
<feature type="region of interest" description="Disordered" evidence="11">
    <location>
        <begin position="682"/>
        <end position="707"/>
    </location>
</feature>